<dbReference type="PANTHER" id="PTHR10039">
    <property type="entry name" value="AMELOGENIN"/>
    <property type="match status" value="1"/>
</dbReference>
<dbReference type="Pfam" id="PF25053">
    <property type="entry name" value="DUF7791"/>
    <property type="match status" value="1"/>
</dbReference>
<organism evidence="5 6">
    <name type="scientific">Hyaloscypha bicolor E</name>
    <dbReference type="NCBI Taxonomy" id="1095630"/>
    <lineage>
        <taxon>Eukaryota</taxon>
        <taxon>Fungi</taxon>
        <taxon>Dikarya</taxon>
        <taxon>Ascomycota</taxon>
        <taxon>Pezizomycotina</taxon>
        <taxon>Leotiomycetes</taxon>
        <taxon>Helotiales</taxon>
        <taxon>Hyaloscyphaceae</taxon>
        <taxon>Hyaloscypha</taxon>
        <taxon>Hyaloscypha bicolor</taxon>
    </lineage>
</organism>
<reference evidence="5 6" key="1">
    <citation type="submission" date="2016-04" db="EMBL/GenBank/DDBJ databases">
        <title>A degradative enzymes factory behind the ericoid mycorrhizal symbiosis.</title>
        <authorList>
            <consortium name="DOE Joint Genome Institute"/>
            <person name="Martino E."/>
            <person name="Morin E."/>
            <person name="Grelet G."/>
            <person name="Kuo A."/>
            <person name="Kohler A."/>
            <person name="Daghino S."/>
            <person name="Barry K."/>
            <person name="Choi C."/>
            <person name="Cichocki N."/>
            <person name="Clum A."/>
            <person name="Copeland A."/>
            <person name="Hainaut M."/>
            <person name="Haridas S."/>
            <person name="Labutti K."/>
            <person name="Lindquist E."/>
            <person name="Lipzen A."/>
            <person name="Khouja H.-R."/>
            <person name="Murat C."/>
            <person name="Ohm R."/>
            <person name="Olson A."/>
            <person name="Spatafora J."/>
            <person name="Veneault-Fourrey C."/>
            <person name="Henrissat B."/>
            <person name="Grigoriev I."/>
            <person name="Martin F."/>
            <person name="Perotto S."/>
        </authorList>
    </citation>
    <scope>NUCLEOTIDE SEQUENCE [LARGE SCALE GENOMIC DNA]</scope>
    <source>
        <strain evidence="5 6">E</strain>
    </source>
</reference>
<feature type="region of interest" description="Disordered" evidence="2">
    <location>
        <begin position="899"/>
        <end position="923"/>
    </location>
</feature>
<evidence type="ECO:0000313" key="5">
    <source>
        <dbReference type="EMBL" id="PMD63018.1"/>
    </source>
</evidence>
<dbReference type="OrthoDB" id="443402at2759"/>
<dbReference type="GeneID" id="36590931"/>
<evidence type="ECO:0000259" key="3">
    <source>
        <dbReference type="Pfam" id="PF24883"/>
    </source>
</evidence>
<dbReference type="AlphaFoldDB" id="A0A2J6TJ58"/>
<feature type="domain" description="DUF7791" evidence="4">
    <location>
        <begin position="597"/>
        <end position="735"/>
    </location>
</feature>
<feature type="compositionally biased region" description="Basic residues" evidence="2">
    <location>
        <begin position="910"/>
        <end position="923"/>
    </location>
</feature>
<dbReference type="Gene3D" id="3.40.50.300">
    <property type="entry name" value="P-loop containing nucleotide triphosphate hydrolases"/>
    <property type="match status" value="1"/>
</dbReference>
<dbReference type="InterPro" id="IPR027417">
    <property type="entry name" value="P-loop_NTPase"/>
</dbReference>
<gene>
    <name evidence="5" type="ORF">K444DRAFT_627867</name>
</gene>
<dbReference type="PANTHER" id="PTHR10039:SF5">
    <property type="entry name" value="NACHT DOMAIN-CONTAINING PROTEIN"/>
    <property type="match status" value="1"/>
</dbReference>
<dbReference type="SUPFAM" id="SSF52540">
    <property type="entry name" value="P-loop containing nucleoside triphosphate hydrolases"/>
    <property type="match status" value="1"/>
</dbReference>
<dbReference type="EMBL" id="KZ613783">
    <property type="protein sequence ID" value="PMD63018.1"/>
    <property type="molecule type" value="Genomic_DNA"/>
</dbReference>
<proteinExistence type="predicted"/>
<dbReference type="InterPro" id="IPR056693">
    <property type="entry name" value="DUF7791"/>
</dbReference>
<keyword evidence="1" id="KW-0677">Repeat</keyword>
<name>A0A2J6TJ58_9HELO</name>
<feature type="domain" description="Nephrocystin 3-like N-terminal" evidence="3">
    <location>
        <begin position="306"/>
        <end position="487"/>
    </location>
</feature>
<dbReference type="RefSeq" id="XP_024739922.1">
    <property type="nucleotide sequence ID" value="XM_024882854.1"/>
</dbReference>
<evidence type="ECO:0000256" key="1">
    <source>
        <dbReference type="ARBA" id="ARBA00022737"/>
    </source>
</evidence>
<evidence type="ECO:0000313" key="6">
    <source>
        <dbReference type="Proteomes" id="UP000235371"/>
    </source>
</evidence>
<evidence type="ECO:0000256" key="2">
    <source>
        <dbReference type="SAM" id="MobiDB-lite"/>
    </source>
</evidence>
<keyword evidence="6" id="KW-1185">Reference proteome</keyword>
<evidence type="ECO:0000259" key="4">
    <source>
        <dbReference type="Pfam" id="PF25053"/>
    </source>
</evidence>
<protein>
    <submittedName>
        <fullName evidence="5">Uncharacterized protein</fullName>
    </submittedName>
</protein>
<dbReference type="STRING" id="1095630.A0A2J6TJ58"/>
<dbReference type="Proteomes" id="UP000235371">
    <property type="component" value="Unassembled WGS sequence"/>
</dbReference>
<dbReference type="Pfam" id="PF24883">
    <property type="entry name" value="NPHP3_N"/>
    <property type="match status" value="1"/>
</dbReference>
<dbReference type="InterPro" id="IPR056884">
    <property type="entry name" value="NPHP3-like_N"/>
</dbReference>
<dbReference type="InParanoid" id="A0A2J6TJ58"/>
<accession>A0A2J6TJ58</accession>
<sequence>MDPLTALSVAETIVQFADFGSKMFSEGCQMYKSANGAVTANEELELVIFDLRALTKKLPKLFHGQLVTSTPLNDMSDQLDVVDKICEEAARLAEEILRCLDGLKVEGQKRRMWKSFSQAIKCAWTKEEIAAMVKRLAAFKDALVARVTYSIWSDLNAQSICTSSAFDHLNQQTRHIIIKLVENSARLSDTDGEIKAVRDQLTSLALGLARVDANITNEHRKDRMMFLEYGCRSGYGGLKDVEATVELLGVSQTEEDRVRKKTNMALLEDLSYPSMSHRYEAVLEAYPETFEWAFQGSMSGQVLRNNLSDWVKAGTGVFWIYGKAGSGKSTLMKHLFEDPRTLQKLQAWAEATDSTSHHVELPPLCVASFFFWNTGSLEQRSQTGLLRCLLHQVLSKFQDLIPIAFPEQYARAYSQSVAKESNASTIYFSLRQLMTAFEETIGQSLIPFKLCLLIDGLDEFDGDHEELARLFRLVAQSSNLKICLSSRPWQVFQDGFGSFPNLRLQDLTYLDIYKYIKGKFEQSEAFQRLSKKDIASESLVQEILEKAAGVFLWVRIVVKSLIRGINNHDDIAILQQRLHLLPSELKPLYDHILNNHIEPVYKPWASRAFQILKTSREVLDHDRKLIYSSTDKYLSILQFIFAMDQHLDIEAVSHLDQKSVMSRCEEIAIQLNVRCSGLLEISNESKFRTPEGRVAYMHRTVGDFLESNECWSQQLAYTVNSAFDSKVALMKSLVLWTAYDCSHDYEHNIYYGPVREQKPSATIKSSMTMLYAYYANMHTESQELQIALLDDFDRLRRQHHTLVPEEAFLYLAVRYSLTLYLKTKLQKMEPSVSRDTANSLSNIFALSKKRPQGLPPLRDDVEMLLSQYRKNQDGHFNSSKCKFVAEEIPEATAKPEDVEISAVSIQHSRLPQRAKRRSRSTPG</sequence>